<gene>
    <name evidence="3" type="ORF">POCULU_LOCUS8700</name>
</gene>
<keyword evidence="4" id="KW-1185">Reference proteome</keyword>
<dbReference type="PANTHER" id="PTHR37984">
    <property type="entry name" value="PROTEIN CBG26694"/>
    <property type="match status" value="1"/>
</dbReference>
<dbReference type="GO" id="GO:0005634">
    <property type="term" value="C:nucleus"/>
    <property type="evidence" value="ECO:0007669"/>
    <property type="project" value="UniProtKB-ARBA"/>
</dbReference>
<dbReference type="PROSITE" id="PS50994">
    <property type="entry name" value="INTEGRASE"/>
    <property type="match status" value="1"/>
</dbReference>
<feature type="region of interest" description="Disordered" evidence="1">
    <location>
        <begin position="428"/>
        <end position="470"/>
    </location>
</feature>
<dbReference type="GO" id="GO:0015074">
    <property type="term" value="P:DNA integration"/>
    <property type="evidence" value="ECO:0007669"/>
    <property type="project" value="InterPro"/>
</dbReference>
<dbReference type="AlphaFoldDB" id="A0A9N9GUB0"/>
<sequence length="496" mass="57454">MAQAQDNGYRYIIHMRDHFTKFSWATAAKQKKAENVSKFLYDVFLMFGPPMILQCDNGKEFTGIMNKLEDLWPNLRIIHGRPRHPQSQGLVERGNAILKKKIAKWMETHKRTDWTSALGRVVYAMNCEVCRTTKFSPYQLVFGISPINDRVLLEELFEAGSMKEINAGNDVEIENITDDEIEDEEIEDNSTIIDDCDSINSFYQSCTDDAVATSNIDNDSDNMEVVREDNVSFSDSEEDIEENIFDGPRGEFSYKWDEFQQLLINVFGDQTEPPDVPRKYIADAIVEIGIIETNENHTPDSMLNWRAKLNDWLYVMSQMRITRKLNKGKKQSNPVPRPVTKFKGKNIEADFFSHPEYAIPWNQLRSMWIVYFGVQDGFPEGITVEEIRKALRNCERYEDNPGVNSEEMRKWKDKFSKWINMSTENCTQEESELDNSFSDNNSDEEAEAGHSKTPLTQHAKLRQIAERNTEKVRREIKERLLSKANVTKKDLQTGTI</sequence>
<dbReference type="InterPro" id="IPR036397">
    <property type="entry name" value="RNaseH_sf"/>
</dbReference>
<evidence type="ECO:0000313" key="3">
    <source>
        <dbReference type="EMBL" id="CAG8627028.1"/>
    </source>
</evidence>
<proteinExistence type="predicted"/>
<dbReference type="OrthoDB" id="2499658at2759"/>
<dbReference type="PANTHER" id="PTHR37984:SF5">
    <property type="entry name" value="PROTEIN NYNRIN-LIKE"/>
    <property type="match status" value="1"/>
</dbReference>
<evidence type="ECO:0000313" key="4">
    <source>
        <dbReference type="Proteomes" id="UP000789572"/>
    </source>
</evidence>
<dbReference type="GO" id="GO:0003676">
    <property type="term" value="F:nucleic acid binding"/>
    <property type="evidence" value="ECO:0007669"/>
    <property type="project" value="InterPro"/>
</dbReference>
<protein>
    <submittedName>
        <fullName evidence="3">6425_t:CDS:1</fullName>
    </submittedName>
</protein>
<accession>A0A9N9GUB0</accession>
<feature type="non-terminal residue" evidence="3">
    <location>
        <position position="1"/>
    </location>
</feature>
<comment type="caution">
    <text evidence="3">The sequence shown here is derived from an EMBL/GenBank/DDBJ whole genome shotgun (WGS) entry which is preliminary data.</text>
</comment>
<feature type="domain" description="Integrase catalytic" evidence="2">
    <location>
        <begin position="1"/>
        <end position="145"/>
    </location>
</feature>
<evidence type="ECO:0000256" key="1">
    <source>
        <dbReference type="SAM" id="MobiDB-lite"/>
    </source>
</evidence>
<dbReference type="SUPFAM" id="SSF53098">
    <property type="entry name" value="Ribonuclease H-like"/>
    <property type="match status" value="1"/>
</dbReference>
<dbReference type="InterPro" id="IPR012337">
    <property type="entry name" value="RNaseH-like_sf"/>
</dbReference>
<dbReference type="Gene3D" id="3.30.420.10">
    <property type="entry name" value="Ribonuclease H-like superfamily/Ribonuclease H"/>
    <property type="match status" value="1"/>
</dbReference>
<dbReference type="Proteomes" id="UP000789572">
    <property type="component" value="Unassembled WGS sequence"/>
</dbReference>
<evidence type="ECO:0000259" key="2">
    <source>
        <dbReference type="PROSITE" id="PS50994"/>
    </source>
</evidence>
<dbReference type="InterPro" id="IPR050951">
    <property type="entry name" value="Retrovirus_Pol_polyprotein"/>
</dbReference>
<organism evidence="3 4">
    <name type="scientific">Paraglomus occultum</name>
    <dbReference type="NCBI Taxonomy" id="144539"/>
    <lineage>
        <taxon>Eukaryota</taxon>
        <taxon>Fungi</taxon>
        <taxon>Fungi incertae sedis</taxon>
        <taxon>Mucoromycota</taxon>
        <taxon>Glomeromycotina</taxon>
        <taxon>Glomeromycetes</taxon>
        <taxon>Paraglomerales</taxon>
        <taxon>Paraglomeraceae</taxon>
        <taxon>Paraglomus</taxon>
    </lineage>
</organism>
<dbReference type="InterPro" id="IPR001584">
    <property type="entry name" value="Integrase_cat-core"/>
</dbReference>
<reference evidence="3" key="1">
    <citation type="submission" date="2021-06" db="EMBL/GenBank/DDBJ databases">
        <authorList>
            <person name="Kallberg Y."/>
            <person name="Tangrot J."/>
            <person name="Rosling A."/>
        </authorList>
    </citation>
    <scope>NUCLEOTIDE SEQUENCE</scope>
    <source>
        <strain evidence="3">IA702</strain>
    </source>
</reference>
<name>A0A9N9GUB0_9GLOM</name>
<dbReference type="EMBL" id="CAJVPJ010002682">
    <property type="protein sequence ID" value="CAG8627028.1"/>
    <property type="molecule type" value="Genomic_DNA"/>
</dbReference>